<evidence type="ECO:0000313" key="2">
    <source>
        <dbReference type="EMBL" id="KAJ4438300.1"/>
    </source>
</evidence>
<feature type="domain" description="DUF4817" evidence="1">
    <location>
        <begin position="100"/>
        <end position="136"/>
    </location>
</feature>
<reference evidence="2 3" key="1">
    <citation type="journal article" date="2022" name="Allergy">
        <title>Genome assembly and annotation of Periplaneta americana reveal a comprehensive cockroach allergen profile.</title>
        <authorList>
            <person name="Wang L."/>
            <person name="Xiong Q."/>
            <person name="Saelim N."/>
            <person name="Wang L."/>
            <person name="Nong W."/>
            <person name="Wan A.T."/>
            <person name="Shi M."/>
            <person name="Liu X."/>
            <person name="Cao Q."/>
            <person name="Hui J.H.L."/>
            <person name="Sookrung N."/>
            <person name="Leung T.F."/>
            <person name="Tungtrongchitr A."/>
            <person name="Tsui S.K.W."/>
        </authorList>
    </citation>
    <scope>NUCLEOTIDE SEQUENCE [LARGE SCALE GENOMIC DNA]</scope>
    <source>
        <strain evidence="2">PWHHKU_190912</strain>
    </source>
</reference>
<comment type="caution">
    <text evidence="2">The sequence shown here is derived from an EMBL/GenBank/DDBJ whole genome shotgun (WGS) entry which is preliminary data.</text>
</comment>
<keyword evidence="3" id="KW-1185">Reference proteome</keyword>
<accession>A0ABQ8SXX4</accession>
<dbReference type="InterPro" id="IPR032135">
    <property type="entry name" value="DUF4817"/>
</dbReference>
<organism evidence="2 3">
    <name type="scientific">Periplaneta americana</name>
    <name type="common">American cockroach</name>
    <name type="synonym">Blatta americana</name>
    <dbReference type="NCBI Taxonomy" id="6978"/>
    <lineage>
        <taxon>Eukaryota</taxon>
        <taxon>Metazoa</taxon>
        <taxon>Ecdysozoa</taxon>
        <taxon>Arthropoda</taxon>
        <taxon>Hexapoda</taxon>
        <taxon>Insecta</taxon>
        <taxon>Pterygota</taxon>
        <taxon>Neoptera</taxon>
        <taxon>Polyneoptera</taxon>
        <taxon>Dictyoptera</taxon>
        <taxon>Blattodea</taxon>
        <taxon>Blattoidea</taxon>
        <taxon>Blattidae</taxon>
        <taxon>Blattinae</taxon>
        <taxon>Periplaneta</taxon>
    </lineage>
</organism>
<sequence length="144" mass="16355">MFFRGFLNPKANVSMMNVVKSTKTDEDRINGCNSDNTGRSGSYEQVLEELSGLFNDARNCRGYIRFARVPEFCPAGVLLHAIKSTDMTLSHIPPYCTVAVEYADIVYVYGLCDGSSLRAVAEYERRFPNRRVPYRRIFTVYGVE</sequence>
<name>A0ABQ8SXX4_PERAM</name>
<dbReference type="Pfam" id="PF16087">
    <property type="entry name" value="DUF4817"/>
    <property type="match status" value="1"/>
</dbReference>
<protein>
    <recommendedName>
        <fullName evidence="1">DUF4817 domain-containing protein</fullName>
    </recommendedName>
</protein>
<dbReference type="Proteomes" id="UP001148838">
    <property type="component" value="Unassembled WGS sequence"/>
</dbReference>
<evidence type="ECO:0000313" key="3">
    <source>
        <dbReference type="Proteomes" id="UP001148838"/>
    </source>
</evidence>
<gene>
    <name evidence="2" type="ORF">ANN_14239</name>
</gene>
<proteinExistence type="predicted"/>
<dbReference type="EMBL" id="JAJSOF020000019">
    <property type="protein sequence ID" value="KAJ4438300.1"/>
    <property type="molecule type" value="Genomic_DNA"/>
</dbReference>
<evidence type="ECO:0000259" key="1">
    <source>
        <dbReference type="Pfam" id="PF16087"/>
    </source>
</evidence>